<evidence type="ECO:0000256" key="3">
    <source>
        <dbReference type="ARBA" id="ARBA00022452"/>
    </source>
</evidence>
<dbReference type="Gene3D" id="2.170.130.10">
    <property type="entry name" value="TonB-dependent receptor, plug domain"/>
    <property type="match status" value="1"/>
</dbReference>
<evidence type="ECO:0000256" key="7">
    <source>
        <dbReference type="ARBA" id="ARBA00023136"/>
    </source>
</evidence>
<dbReference type="InterPro" id="IPR036942">
    <property type="entry name" value="Beta-barrel_TonB_sf"/>
</dbReference>
<comment type="subcellular location">
    <subcellularLocation>
        <location evidence="1 10">Cell outer membrane</location>
        <topology evidence="1 10">Multi-pass membrane protein</topology>
    </subcellularLocation>
</comment>
<name>A0ABY6M0R4_9FLAO</name>
<keyword evidence="4 10" id="KW-0812">Transmembrane</keyword>
<keyword evidence="9 10" id="KW-0998">Cell outer membrane</keyword>
<dbReference type="RefSeq" id="WP_264432903.1">
    <property type="nucleotide sequence ID" value="NZ_CP081495.1"/>
</dbReference>
<keyword evidence="5 12" id="KW-0732">Signal</keyword>
<evidence type="ECO:0000256" key="5">
    <source>
        <dbReference type="ARBA" id="ARBA00022729"/>
    </source>
</evidence>
<dbReference type="PANTHER" id="PTHR30069:SF29">
    <property type="entry name" value="HEMOGLOBIN AND HEMOGLOBIN-HAPTOGLOBIN-BINDING PROTEIN 1-RELATED"/>
    <property type="match status" value="1"/>
</dbReference>
<accession>A0ABY6M0R4</accession>
<evidence type="ECO:0000256" key="10">
    <source>
        <dbReference type="PROSITE-ProRule" id="PRU01360"/>
    </source>
</evidence>
<evidence type="ECO:0000256" key="11">
    <source>
        <dbReference type="RuleBase" id="RU003357"/>
    </source>
</evidence>
<dbReference type="EMBL" id="CP081495">
    <property type="protein sequence ID" value="UYW00793.1"/>
    <property type="molecule type" value="Genomic_DNA"/>
</dbReference>
<dbReference type="Pfam" id="PF00593">
    <property type="entry name" value="TonB_dep_Rec_b-barrel"/>
    <property type="match status" value="1"/>
</dbReference>
<feature type="chain" id="PRO_5046722391" evidence="12">
    <location>
        <begin position="21"/>
        <end position="723"/>
    </location>
</feature>
<gene>
    <name evidence="15" type="ORF">K5I29_09790</name>
</gene>
<dbReference type="SUPFAM" id="SSF56935">
    <property type="entry name" value="Porins"/>
    <property type="match status" value="1"/>
</dbReference>
<dbReference type="InterPro" id="IPR039426">
    <property type="entry name" value="TonB-dep_rcpt-like"/>
</dbReference>
<evidence type="ECO:0000256" key="12">
    <source>
        <dbReference type="SAM" id="SignalP"/>
    </source>
</evidence>
<evidence type="ECO:0000256" key="1">
    <source>
        <dbReference type="ARBA" id="ARBA00004571"/>
    </source>
</evidence>
<dbReference type="InterPro" id="IPR012910">
    <property type="entry name" value="Plug_dom"/>
</dbReference>
<evidence type="ECO:0000256" key="6">
    <source>
        <dbReference type="ARBA" id="ARBA00023077"/>
    </source>
</evidence>
<evidence type="ECO:0000259" key="13">
    <source>
        <dbReference type="Pfam" id="PF00593"/>
    </source>
</evidence>
<dbReference type="InterPro" id="IPR037066">
    <property type="entry name" value="Plug_dom_sf"/>
</dbReference>
<feature type="domain" description="TonB-dependent receptor-like beta-barrel" evidence="13">
    <location>
        <begin position="259"/>
        <end position="670"/>
    </location>
</feature>
<keyword evidence="8 15" id="KW-0675">Receptor</keyword>
<keyword evidence="3 10" id="KW-1134">Transmembrane beta strand</keyword>
<organism evidence="15 16">
    <name type="scientific">Flavobacterium agricola</name>
    <dbReference type="NCBI Taxonomy" id="2870839"/>
    <lineage>
        <taxon>Bacteria</taxon>
        <taxon>Pseudomonadati</taxon>
        <taxon>Bacteroidota</taxon>
        <taxon>Flavobacteriia</taxon>
        <taxon>Flavobacteriales</taxon>
        <taxon>Flavobacteriaceae</taxon>
        <taxon>Flavobacterium</taxon>
    </lineage>
</organism>
<dbReference type="PANTHER" id="PTHR30069">
    <property type="entry name" value="TONB-DEPENDENT OUTER MEMBRANE RECEPTOR"/>
    <property type="match status" value="1"/>
</dbReference>
<keyword evidence="2 10" id="KW-0813">Transport</keyword>
<evidence type="ECO:0000259" key="14">
    <source>
        <dbReference type="Pfam" id="PF07715"/>
    </source>
</evidence>
<protein>
    <submittedName>
        <fullName evidence="15">TonB-dependent receptor</fullName>
    </submittedName>
</protein>
<keyword evidence="6 11" id="KW-0798">TonB box</keyword>
<keyword evidence="16" id="KW-1185">Reference proteome</keyword>
<sequence>MKNSILFPLCAVMFSSTVAAQNQPKDTAKVANLDEIVISAIRATDKTPMAHSTLTKTEIAKRNLGQDIPTLLNYMPSVVTTTDAGNGIGYSGIRVRGSDATRVNVTINGIPYNDSESQGTFWVNLPDFASSTQNMQLQRGVGTSTNGSAAFGASLNLLTDVQNKDASASVATSFGSYNTQKYTVKFSTGLLNDNFELSGRLSKISSDGYIDRATSDLQSYFLQGSYKLKKSLFKALVFGGKEITYQAWNGIEDKELLKTNRRFNTSGIYYDAQGNMQFYKNEIDHYKQDHYQLHWSEQWSDVFSSHFALHYTKGYGYFENYKSNQSVVEYGLFNKDSFGNAVEETDLIRRKILDNNFYGFVFSGTYNKDKWNVIVGGAANKYQGDHIGRVLWTSKGVMSQPDQQFYFDQSTKTDASFYAKATYDVTDNLSLFADMQARFVTYKANGLETGLVNDKFSFFNPKGGINYVFDEKSSAYFSYAKAHREPNRGDYENGNPKPEELNDFELGWRFKTDKVKLNVNAYYMRYKNQLVVTGALNDVGFPIRENVGDSYRLGLEVDGTVQVLPKVFISPAITISQNKNLDFKTHWNGEIETLGKTNIAFSPDFIASNAITFVPLQGFQVSWLTKFVGEQFMANTDSKASKLDAYFVNDISLNYNWIPKKVFKSVQFSVLLNNIFDVKYISNGYYYTYDDTWTAPNQTQTIEGSGYYPQATFNMLAGVTLNF</sequence>
<evidence type="ECO:0000313" key="15">
    <source>
        <dbReference type="EMBL" id="UYW00793.1"/>
    </source>
</evidence>
<comment type="similarity">
    <text evidence="10 11">Belongs to the TonB-dependent receptor family.</text>
</comment>
<proteinExistence type="inferred from homology"/>
<feature type="signal peptide" evidence="12">
    <location>
        <begin position="1"/>
        <end position="20"/>
    </location>
</feature>
<evidence type="ECO:0000313" key="16">
    <source>
        <dbReference type="Proteomes" id="UP001163328"/>
    </source>
</evidence>
<reference evidence="15" key="1">
    <citation type="submission" date="2021-08" db="EMBL/GenBank/DDBJ databases">
        <title>Flavobacterium sp. strain CC-SYL302.</title>
        <authorList>
            <person name="Lin S.-Y."/>
            <person name="Lee T.-H."/>
            <person name="Young C.-C."/>
        </authorList>
    </citation>
    <scope>NUCLEOTIDE SEQUENCE</scope>
    <source>
        <strain evidence="15">CC-SYL302</strain>
    </source>
</reference>
<dbReference type="Proteomes" id="UP001163328">
    <property type="component" value="Chromosome"/>
</dbReference>
<dbReference type="Gene3D" id="2.40.170.20">
    <property type="entry name" value="TonB-dependent receptor, beta-barrel domain"/>
    <property type="match status" value="1"/>
</dbReference>
<keyword evidence="7 10" id="KW-0472">Membrane</keyword>
<feature type="domain" description="TonB-dependent receptor plug" evidence="14">
    <location>
        <begin position="45"/>
        <end position="153"/>
    </location>
</feature>
<evidence type="ECO:0000256" key="2">
    <source>
        <dbReference type="ARBA" id="ARBA00022448"/>
    </source>
</evidence>
<evidence type="ECO:0000256" key="8">
    <source>
        <dbReference type="ARBA" id="ARBA00023170"/>
    </source>
</evidence>
<dbReference type="InterPro" id="IPR000531">
    <property type="entry name" value="Beta-barrel_TonB"/>
</dbReference>
<dbReference type="Pfam" id="PF07715">
    <property type="entry name" value="Plug"/>
    <property type="match status" value="1"/>
</dbReference>
<evidence type="ECO:0000256" key="9">
    <source>
        <dbReference type="ARBA" id="ARBA00023237"/>
    </source>
</evidence>
<evidence type="ECO:0000256" key="4">
    <source>
        <dbReference type="ARBA" id="ARBA00022692"/>
    </source>
</evidence>
<dbReference type="PROSITE" id="PS52016">
    <property type="entry name" value="TONB_DEPENDENT_REC_3"/>
    <property type="match status" value="1"/>
</dbReference>